<dbReference type="Pfam" id="PF17800">
    <property type="entry name" value="NPL"/>
    <property type="match status" value="1"/>
</dbReference>
<dbReference type="PANTHER" id="PTHR43811:SF19">
    <property type="entry name" value="39 KDA FK506-BINDING NUCLEAR PROTEIN"/>
    <property type="match status" value="1"/>
</dbReference>
<organism evidence="8 9">
    <name type="scientific">Zingiber officinale</name>
    <name type="common">Ginger</name>
    <name type="synonym">Amomum zingiber</name>
    <dbReference type="NCBI Taxonomy" id="94328"/>
    <lineage>
        <taxon>Eukaryota</taxon>
        <taxon>Viridiplantae</taxon>
        <taxon>Streptophyta</taxon>
        <taxon>Embryophyta</taxon>
        <taxon>Tracheophyta</taxon>
        <taxon>Spermatophyta</taxon>
        <taxon>Magnoliopsida</taxon>
        <taxon>Liliopsida</taxon>
        <taxon>Zingiberales</taxon>
        <taxon>Zingiberaceae</taxon>
        <taxon>Zingiber</taxon>
    </lineage>
</organism>
<evidence type="ECO:0000256" key="6">
    <source>
        <dbReference type="SAM" id="MobiDB-lite"/>
    </source>
</evidence>
<dbReference type="Gene3D" id="2.60.120.340">
    <property type="entry name" value="Nucleoplasmin core domain"/>
    <property type="match status" value="1"/>
</dbReference>
<dbReference type="InterPro" id="IPR001179">
    <property type="entry name" value="PPIase_FKBP_dom"/>
</dbReference>
<comment type="caution">
    <text evidence="8">The sequence shown here is derived from an EMBL/GenBank/DDBJ whole genome shotgun (WGS) entry which is preliminary data.</text>
</comment>
<feature type="compositionally biased region" description="Acidic residues" evidence="6">
    <location>
        <begin position="142"/>
        <end position="170"/>
    </location>
</feature>
<name>A0A8J5LS47_ZINOF</name>
<feature type="region of interest" description="Disordered" evidence="6">
    <location>
        <begin position="308"/>
        <end position="327"/>
    </location>
</feature>
<reference evidence="8 9" key="1">
    <citation type="submission" date="2020-08" db="EMBL/GenBank/DDBJ databases">
        <title>Plant Genome Project.</title>
        <authorList>
            <person name="Zhang R.-G."/>
        </authorList>
    </citation>
    <scope>NUCLEOTIDE SEQUENCE [LARGE SCALE GENOMIC DNA]</scope>
    <source>
        <tissue evidence="8">Rhizome</tissue>
    </source>
</reference>
<dbReference type="AlphaFoldDB" id="A0A8J5LS47"/>
<keyword evidence="9" id="KW-1185">Reference proteome</keyword>
<feature type="compositionally biased region" description="Basic and acidic residues" evidence="6">
    <location>
        <begin position="265"/>
        <end position="282"/>
    </location>
</feature>
<evidence type="ECO:0000256" key="2">
    <source>
        <dbReference type="ARBA" id="ARBA00013194"/>
    </source>
</evidence>
<evidence type="ECO:0000256" key="1">
    <source>
        <dbReference type="ARBA" id="ARBA00000971"/>
    </source>
</evidence>
<feature type="compositionally biased region" description="Basic and acidic residues" evidence="6">
    <location>
        <begin position="355"/>
        <end position="370"/>
    </location>
</feature>
<evidence type="ECO:0000313" key="9">
    <source>
        <dbReference type="Proteomes" id="UP000734854"/>
    </source>
</evidence>
<feature type="compositionally biased region" description="Basic and acidic residues" evidence="6">
    <location>
        <begin position="420"/>
        <end position="436"/>
    </location>
</feature>
<evidence type="ECO:0000256" key="5">
    <source>
        <dbReference type="PROSITE-ProRule" id="PRU00277"/>
    </source>
</evidence>
<keyword evidence="3 5" id="KW-0697">Rotamase</keyword>
<comment type="catalytic activity">
    <reaction evidence="1 5">
        <text>[protein]-peptidylproline (omega=180) = [protein]-peptidylproline (omega=0)</text>
        <dbReference type="Rhea" id="RHEA:16237"/>
        <dbReference type="Rhea" id="RHEA-COMP:10747"/>
        <dbReference type="Rhea" id="RHEA-COMP:10748"/>
        <dbReference type="ChEBI" id="CHEBI:83833"/>
        <dbReference type="ChEBI" id="CHEBI:83834"/>
        <dbReference type="EC" id="5.2.1.8"/>
    </reaction>
</comment>
<dbReference type="EC" id="5.2.1.8" evidence="2 5"/>
<sequence length="641" mass="71135">MAAGVVEMAAGVVEMVWGGKAFLLPLYLDRFCSYSSVCVAGVEVKPGKPYTHVHDQARGRLRIGQATLGNGKATTKSVVQCNVGKKSPVLLCSLIPDKTEACPLELEFEEEGEVVFSVIGPRSVHLSGYYIGSGRSGRDGGDDTDSYGEDIGVDDSESYEEFDSDEDEYESDFIDDGDIDMFPLSPRHKNNVVIEEIVDDEKPTNRNNTRRRLKKKSQVSDTDNEDDNSQLQLIVEPKNTAVVESEDEDGFPISSLLRKNVNKNEPGDEKTDKKTVDEDKKRKIDAISQETEPSRGVAGVEQNHVLGDNVETHVGEGKRKKKKEKTVKEYKELAEEAIKGDVNAIPNANGVDQNHPSEAEKPLNENDRSSGGKKKKNRKKKVKEETAHEKVGEETGLNETEMNQDTTEVKLGSDSAEVEQSVREALNDEVPDDKSLLQKAKKKKKAKKGSNPQNDSNVKEPVIPPEEHNHEHKTRTFSNGLSVEELSMGKPDGKKASPGSKVVLSSTINLGEKDSLFCVYERYVNVIVSFPFDSTSCAYWERRKYKGNEMVYAKRKNVLVNYVGKLKNGKIFDSNVGTRPFKFRLGVGHVIKGWDVGIAGMRIGDKRRLNIPPSMGYGNKNVGKIPANSWLYFDVEMVDVK</sequence>
<evidence type="ECO:0000313" key="8">
    <source>
        <dbReference type="EMBL" id="KAG6528348.1"/>
    </source>
</evidence>
<feature type="compositionally biased region" description="Basic residues" evidence="6">
    <location>
        <begin position="208"/>
        <end position="217"/>
    </location>
</feature>
<feature type="region of interest" description="Disordered" evidence="6">
    <location>
        <begin position="199"/>
        <end position="231"/>
    </location>
</feature>
<proteinExistence type="predicted"/>
<dbReference type="SUPFAM" id="SSF54534">
    <property type="entry name" value="FKBP-like"/>
    <property type="match status" value="1"/>
</dbReference>
<feature type="region of interest" description="Disordered" evidence="6">
    <location>
        <begin position="131"/>
        <end position="170"/>
    </location>
</feature>
<dbReference type="PANTHER" id="PTHR43811">
    <property type="entry name" value="FKBP-TYPE PEPTIDYL-PROLYL CIS-TRANS ISOMERASE FKPA"/>
    <property type="match status" value="1"/>
</dbReference>
<dbReference type="InterPro" id="IPR046357">
    <property type="entry name" value="PPIase_dom_sf"/>
</dbReference>
<feature type="compositionally biased region" description="Basic residues" evidence="6">
    <location>
        <begin position="371"/>
        <end position="381"/>
    </location>
</feature>
<keyword evidence="4 5" id="KW-0413">Isomerase</keyword>
<feature type="domain" description="PPIase FKBP-type" evidence="7">
    <location>
        <begin position="555"/>
        <end position="641"/>
    </location>
</feature>
<dbReference type="PROSITE" id="PS50059">
    <property type="entry name" value="FKBP_PPIASE"/>
    <property type="match status" value="1"/>
</dbReference>
<dbReference type="EMBL" id="JACMSC010000003">
    <property type="protein sequence ID" value="KAG6528348.1"/>
    <property type="molecule type" value="Genomic_DNA"/>
</dbReference>
<feature type="region of interest" description="Disordered" evidence="6">
    <location>
        <begin position="249"/>
        <end position="282"/>
    </location>
</feature>
<dbReference type="Gene3D" id="3.10.50.40">
    <property type="match status" value="1"/>
</dbReference>
<protein>
    <recommendedName>
        <fullName evidence="2 5">peptidylprolyl isomerase</fullName>
        <ecNumber evidence="2 5">5.2.1.8</ecNumber>
    </recommendedName>
</protein>
<dbReference type="Pfam" id="PF00254">
    <property type="entry name" value="FKBP_C"/>
    <property type="match status" value="1"/>
</dbReference>
<dbReference type="Proteomes" id="UP000734854">
    <property type="component" value="Unassembled WGS sequence"/>
</dbReference>
<feature type="compositionally biased region" description="Basic and acidic residues" evidence="6">
    <location>
        <begin position="382"/>
        <end position="393"/>
    </location>
</feature>
<evidence type="ECO:0000259" key="7">
    <source>
        <dbReference type="PROSITE" id="PS50059"/>
    </source>
</evidence>
<feature type="compositionally biased region" description="Basic residues" evidence="6">
    <location>
        <begin position="439"/>
        <end position="448"/>
    </location>
</feature>
<dbReference type="GO" id="GO:0003755">
    <property type="term" value="F:peptidyl-prolyl cis-trans isomerase activity"/>
    <property type="evidence" value="ECO:0007669"/>
    <property type="project" value="UniProtKB-KW"/>
</dbReference>
<evidence type="ECO:0000256" key="3">
    <source>
        <dbReference type="ARBA" id="ARBA00023110"/>
    </source>
</evidence>
<accession>A0A8J5LS47</accession>
<gene>
    <name evidence="8" type="ORF">ZIOFF_010502</name>
</gene>
<evidence type="ECO:0000256" key="4">
    <source>
        <dbReference type="ARBA" id="ARBA00023235"/>
    </source>
</evidence>
<feature type="compositionally biased region" description="Polar residues" evidence="6">
    <location>
        <begin position="397"/>
        <end position="406"/>
    </location>
</feature>
<feature type="region of interest" description="Disordered" evidence="6">
    <location>
        <begin position="337"/>
        <end position="500"/>
    </location>
</feature>
<dbReference type="InterPro" id="IPR041232">
    <property type="entry name" value="NPL"/>
</dbReference>